<protein>
    <recommendedName>
        <fullName evidence="4">Lipoprotein</fullName>
    </recommendedName>
</protein>
<feature type="coiled-coil region" evidence="1">
    <location>
        <begin position="170"/>
        <end position="204"/>
    </location>
</feature>
<evidence type="ECO:0000313" key="2">
    <source>
        <dbReference type="EMBL" id="GGG49067.1"/>
    </source>
</evidence>
<evidence type="ECO:0008006" key="4">
    <source>
        <dbReference type="Google" id="ProtNLM"/>
    </source>
</evidence>
<reference evidence="2" key="1">
    <citation type="journal article" date="2014" name="Int. J. Syst. Evol. Microbiol.">
        <title>Complete genome sequence of Corynebacterium casei LMG S-19264T (=DSM 44701T), isolated from a smear-ripened cheese.</title>
        <authorList>
            <consortium name="US DOE Joint Genome Institute (JGI-PGF)"/>
            <person name="Walter F."/>
            <person name="Albersmeier A."/>
            <person name="Kalinowski J."/>
            <person name="Ruckert C."/>
        </authorList>
    </citation>
    <scope>NUCLEOTIDE SEQUENCE</scope>
    <source>
        <strain evidence="2">CGMCC 1.12751</strain>
    </source>
</reference>
<dbReference type="EMBL" id="BMFQ01000002">
    <property type="protein sequence ID" value="GGG49067.1"/>
    <property type="molecule type" value="Genomic_DNA"/>
</dbReference>
<keyword evidence="1" id="KW-0175">Coiled coil</keyword>
<accession>A0A917GKB9</accession>
<reference evidence="2" key="2">
    <citation type="submission" date="2020-09" db="EMBL/GenBank/DDBJ databases">
        <authorList>
            <person name="Sun Q."/>
            <person name="Zhou Y."/>
        </authorList>
    </citation>
    <scope>NUCLEOTIDE SEQUENCE</scope>
    <source>
        <strain evidence="2">CGMCC 1.12751</strain>
    </source>
</reference>
<comment type="caution">
    <text evidence="2">The sequence shown here is derived from an EMBL/GenBank/DDBJ whole genome shotgun (WGS) entry which is preliminary data.</text>
</comment>
<gene>
    <name evidence="2" type="ORF">GCM10010976_20500</name>
</gene>
<evidence type="ECO:0000313" key="3">
    <source>
        <dbReference type="Proteomes" id="UP000625976"/>
    </source>
</evidence>
<keyword evidence="3" id="KW-1185">Reference proteome</keyword>
<dbReference type="AlphaFoldDB" id="A0A917GKB9"/>
<proteinExistence type="predicted"/>
<dbReference type="Proteomes" id="UP000625976">
    <property type="component" value="Unassembled WGS sequence"/>
</dbReference>
<evidence type="ECO:0000256" key="1">
    <source>
        <dbReference type="SAM" id="Coils"/>
    </source>
</evidence>
<organism evidence="2 3">
    <name type="scientific">Bizionia arctica</name>
    <dbReference type="NCBI Taxonomy" id="1495645"/>
    <lineage>
        <taxon>Bacteria</taxon>
        <taxon>Pseudomonadati</taxon>
        <taxon>Bacteroidota</taxon>
        <taxon>Flavobacteriia</taxon>
        <taxon>Flavobacteriales</taxon>
        <taxon>Flavobacteriaceae</taxon>
        <taxon>Bizionia</taxon>
    </lineage>
</organism>
<name>A0A917GKB9_9FLAO</name>
<dbReference type="RefSeq" id="WP_188464449.1">
    <property type="nucleotide sequence ID" value="NZ_BMFQ01000002.1"/>
</dbReference>
<sequence length="226" mass="25580">MKNTNLITVVVIAILFVSCKENEAKKEALINEAIEETTVDVVPRKSDTYFSDALASIKADDKQVASKQIIQGVDALLEEGKDVSGLYKLNLDMAIDQLRDIAGKLEDNFDVSEQGFKEAVANAEINIAHNYLATDDVFVLTPKENVKDSRFHQVFNMNLKNLEAGTSKLKDDAKKEGEKLTIEGEKLKKEYEDWKKRAEEHVKKTESHFKEHQPEYVYPLGVFPLF</sequence>
<dbReference type="PROSITE" id="PS51257">
    <property type="entry name" value="PROKAR_LIPOPROTEIN"/>
    <property type="match status" value="1"/>
</dbReference>